<dbReference type="PANTHER" id="PTHR43333:SF1">
    <property type="entry name" value="D-ISOMER SPECIFIC 2-HYDROXYACID DEHYDROGENASE NAD-BINDING DOMAIN-CONTAINING PROTEIN"/>
    <property type="match status" value="1"/>
</dbReference>
<sequence>MRVRVESGLGPGIRGELKDQHVHIRDRFPGISVSAYEVPWRDTEPPSNIPAEELERATVLVTGSVLPSREQAPNLGYVQLSSAGANHVLNHPLFTDTDIIFCTANGVHGGILGYGSIGRQTARVAKALGMDVHAYTLHPRDTPESRRDTSYHPPGLGDPDGSIPSKWFSGDSTADIHAFLGSDLDLLFAVLGKNKTFVSNIGRGPIIKTDDLIQALENDVISGAALDVTDPEPLPDGHPLWSTKNIIITPHVSGISTRYNERVLAILELNLDRLVNGEELANRVSRRDGY</sequence>
<dbReference type="PANTHER" id="PTHR43333">
    <property type="entry name" value="2-HACID_DH_C DOMAIN-CONTAINING PROTEIN"/>
    <property type="match status" value="1"/>
</dbReference>
<keyword evidence="2" id="KW-0520">NAD</keyword>
<feature type="domain" description="D-isomer specific 2-hydroxyacid dehydrogenase NAD-binding" evidence="4">
    <location>
        <begin position="193"/>
        <end position="253"/>
    </location>
</feature>
<name>A0A9P1H5J1_9PEZI</name>
<evidence type="ECO:0000256" key="1">
    <source>
        <dbReference type="ARBA" id="ARBA00023002"/>
    </source>
</evidence>
<organism evidence="5 6">
    <name type="scientific">Parascedosporium putredinis</name>
    <dbReference type="NCBI Taxonomy" id="1442378"/>
    <lineage>
        <taxon>Eukaryota</taxon>
        <taxon>Fungi</taxon>
        <taxon>Dikarya</taxon>
        <taxon>Ascomycota</taxon>
        <taxon>Pezizomycotina</taxon>
        <taxon>Sordariomycetes</taxon>
        <taxon>Hypocreomycetidae</taxon>
        <taxon>Microascales</taxon>
        <taxon>Microascaceae</taxon>
        <taxon>Parascedosporium</taxon>
    </lineage>
</organism>
<dbReference type="Pfam" id="PF02826">
    <property type="entry name" value="2-Hacid_dh_C"/>
    <property type="match status" value="2"/>
</dbReference>
<evidence type="ECO:0000313" key="6">
    <source>
        <dbReference type="Proteomes" id="UP000838763"/>
    </source>
</evidence>
<dbReference type="InterPro" id="IPR006140">
    <property type="entry name" value="D-isomer_DH_NAD-bd"/>
</dbReference>
<proteinExistence type="predicted"/>
<evidence type="ECO:0000256" key="3">
    <source>
        <dbReference type="SAM" id="MobiDB-lite"/>
    </source>
</evidence>
<reference evidence="5" key="1">
    <citation type="submission" date="2022-11" db="EMBL/GenBank/DDBJ databases">
        <authorList>
            <person name="Scott C."/>
            <person name="Bruce N."/>
        </authorList>
    </citation>
    <scope>NUCLEOTIDE SEQUENCE</scope>
</reference>
<dbReference type="GO" id="GO:0016491">
    <property type="term" value="F:oxidoreductase activity"/>
    <property type="evidence" value="ECO:0007669"/>
    <property type="project" value="UniProtKB-KW"/>
</dbReference>
<evidence type="ECO:0000313" key="5">
    <source>
        <dbReference type="EMBL" id="CAI4215735.1"/>
    </source>
</evidence>
<gene>
    <name evidence="5" type="ORF">PPNO1_LOCUS5442</name>
</gene>
<dbReference type="OrthoDB" id="298012at2759"/>
<dbReference type="AlphaFoldDB" id="A0A9P1H5J1"/>
<feature type="compositionally biased region" description="Basic and acidic residues" evidence="3">
    <location>
        <begin position="138"/>
        <end position="150"/>
    </location>
</feature>
<keyword evidence="6" id="KW-1185">Reference proteome</keyword>
<dbReference type="SUPFAM" id="SSF51735">
    <property type="entry name" value="NAD(P)-binding Rossmann-fold domains"/>
    <property type="match status" value="1"/>
</dbReference>
<keyword evidence="1" id="KW-0560">Oxidoreductase</keyword>
<dbReference type="Gene3D" id="3.40.50.720">
    <property type="entry name" value="NAD(P)-binding Rossmann-like Domain"/>
    <property type="match status" value="2"/>
</dbReference>
<evidence type="ECO:0000256" key="2">
    <source>
        <dbReference type="ARBA" id="ARBA00023027"/>
    </source>
</evidence>
<feature type="domain" description="D-isomer specific 2-hydroxyacid dehydrogenase NAD-binding" evidence="4">
    <location>
        <begin position="105"/>
        <end position="143"/>
    </location>
</feature>
<feature type="region of interest" description="Disordered" evidence="3">
    <location>
        <begin position="138"/>
        <end position="158"/>
    </location>
</feature>
<dbReference type="Proteomes" id="UP000838763">
    <property type="component" value="Unassembled WGS sequence"/>
</dbReference>
<protein>
    <recommendedName>
        <fullName evidence="4">D-isomer specific 2-hydroxyacid dehydrogenase NAD-binding domain-containing protein</fullName>
    </recommendedName>
</protein>
<dbReference type="EMBL" id="CALLCH030000012">
    <property type="protein sequence ID" value="CAI4215735.1"/>
    <property type="molecule type" value="Genomic_DNA"/>
</dbReference>
<dbReference type="InterPro" id="IPR036291">
    <property type="entry name" value="NAD(P)-bd_dom_sf"/>
</dbReference>
<dbReference type="GO" id="GO:0051287">
    <property type="term" value="F:NAD binding"/>
    <property type="evidence" value="ECO:0007669"/>
    <property type="project" value="InterPro"/>
</dbReference>
<comment type="caution">
    <text evidence="5">The sequence shown here is derived from an EMBL/GenBank/DDBJ whole genome shotgun (WGS) entry which is preliminary data.</text>
</comment>
<accession>A0A9P1H5J1</accession>
<evidence type="ECO:0000259" key="4">
    <source>
        <dbReference type="Pfam" id="PF02826"/>
    </source>
</evidence>